<evidence type="ECO:0000256" key="2">
    <source>
        <dbReference type="ARBA" id="ARBA00022741"/>
    </source>
</evidence>
<organism evidence="6 7">
    <name type="scientific">Streptomyces termitum</name>
    <dbReference type="NCBI Taxonomy" id="67368"/>
    <lineage>
        <taxon>Bacteria</taxon>
        <taxon>Bacillati</taxon>
        <taxon>Actinomycetota</taxon>
        <taxon>Actinomycetes</taxon>
        <taxon>Kitasatosporales</taxon>
        <taxon>Streptomycetaceae</taxon>
        <taxon>Streptomyces</taxon>
    </lineage>
</organism>
<dbReference type="GO" id="GO:0004814">
    <property type="term" value="F:arginine-tRNA ligase activity"/>
    <property type="evidence" value="ECO:0007669"/>
    <property type="project" value="InterPro"/>
</dbReference>
<evidence type="ECO:0000256" key="3">
    <source>
        <dbReference type="ARBA" id="ARBA00022840"/>
    </source>
</evidence>
<keyword evidence="1" id="KW-0436">Ligase</keyword>
<gene>
    <name evidence="6" type="ORF">GCM10010305_15510</name>
</gene>
<evidence type="ECO:0000259" key="4">
    <source>
        <dbReference type="SMART" id="SM00836"/>
    </source>
</evidence>
<evidence type="ECO:0000259" key="5">
    <source>
        <dbReference type="SMART" id="SM01016"/>
    </source>
</evidence>
<protein>
    <recommendedName>
        <fullName evidence="8">Arginine--tRNA ligase</fullName>
    </recommendedName>
</protein>
<dbReference type="AlphaFoldDB" id="A0A918W5D9"/>
<evidence type="ECO:0008006" key="8">
    <source>
        <dbReference type="Google" id="ProtNLM"/>
    </source>
</evidence>
<accession>A0A918W5D9</accession>
<dbReference type="RefSeq" id="WP_189975806.1">
    <property type="nucleotide sequence ID" value="NZ_BMUL01000003.1"/>
</dbReference>
<evidence type="ECO:0000256" key="1">
    <source>
        <dbReference type="ARBA" id="ARBA00022598"/>
    </source>
</evidence>
<dbReference type="Proteomes" id="UP000644020">
    <property type="component" value="Unassembled WGS sequence"/>
</dbReference>
<feature type="domain" description="DALR anticodon binding" evidence="4">
    <location>
        <begin position="207"/>
        <end position="333"/>
    </location>
</feature>
<dbReference type="SMART" id="SM01016">
    <property type="entry name" value="Arg_tRNA_synt_N"/>
    <property type="match status" value="1"/>
</dbReference>
<dbReference type="InterPro" id="IPR008909">
    <property type="entry name" value="DALR_anticod-bd"/>
</dbReference>
<dbReference type="GO" id="GO:0006420">
    <property type="term" value="P:arginyl-tRNA aminoacylation"/>
    <property type="evidence" value="ECO:0007669"/>
    <property type="project" value="InterPro"/>
</dbReference>
<dbReference type="Pfam" id="PF05746">
    <property type="entry name" value="DALR_1"/>
    <property type="match status" value="1"/>
</dbReference>
<dbReference type="SUPFAM" id="SSF47323">
    <property type="entry name" value="Anticodon-binding domain of a subclass of class I aminoacyl-tRNA synthetases"/>
    <property type="match status" value="1"/>
</dbReference>
<dbReference type="GO" id="GO:0005524">
    <property type="term" value="F:ATP binding"/>
    <property type="evidence" value="ECO:0007669"/>
    <property type="project" value="UniProtKB-KW"/>
</dbReference>
<reference evidence="6" key="1">
    <citation type="journal article" date="2014" name="Int. J. Syst. Evol. Microbiol.">
        <title>Complete genome sequence of Corynebacterium casei LMG S-19264T (=DSM 44701T), isolated from a smear-ripened cheese.</title>
        <authorList>
            <consortium name="US DOE Joint Genome Institute (JGI-PGF)"/>
            <person name="Walter F."/>
            <person name="Albersmeier A."/>
            <person name="Kalinowski J."/>
            <person name="Ruckert C."/>
        </authorList>
    </citation>
    <scope>NUCLEOTIDE SEQUENCE</scope>
    <source>
        <strain evidence="6">JCM 4518</strain>
    </source>
</reference>
<dbReference type="InterPro" id="IPR036695">
    <property type="entry name" value="Arg-tRNA-synth_N_sf"/>
</dbReference>
<feature type="domain" description="Arginyl tRNA synthetase N-terminal" evidence="5">
    <location>
        <begin position="4"/>
        <end position="92"/>
    </location>
</feature>
<dbReference type="Gene3D" id="3.30.1360.70">
    <property type="entry name" value="Arginyl tRNA synthetase N-terminal domain"/>
    <property type="match status" value="1"/>
</dbReference>
<dbReference type="SMART" id="SM00836">
    <property type="entry name" value="DALR_1"/>
    <property type="match status" value="1"/>
</dbReference>
<keyword evidence="3" id="KW-0067">ATP-binding</keyword>
<proteinExistence type="predicted"/>
<evidence type="ECO:0000313" key="7">
    <source>
        <dbReference type="Proteomes" id="UP000644020"/>
    </source>
</evidence>
<dbReference type="SUPFAM" id="SSF55190">
    <property type="entry name" value="Arginyl-tRNA synthetase (ArgRS), N-terminal 'additional' domain"/>
    <property type="match status" value="1"/>
</dbReference>
<dbReference type="InterPro" id="IPR005148">
    <property type="entry name" value="Arg-tRNA-synth_N"/>
</dbReference>
<dbReference type="GO" id="GO:0005737">
    <property type="term" value="C:cytoplasm"/>
    <property type="evidence" value="ECO:0007669"/>
    <property type="project" value="InterPro"/>
</dbReference>
<comment type="caution">
    <text evidence="6">The sequence shown here is derived from an EMBL/GenBank/DDBJ whole genome shotgun (WGS) entry which is preliminary data.</text>
</comment>
<dbReference type="NCBIfam" id="NF045898">
    <property type="entry name" value="ArgS_rel_codon"/>
    <property type="match status" value="1"/>
</dbReference>
<dbReference type="Pfam" id="PF03485">
    <property type="entry name" value="Arg_tRNA_synt_N"/>
    <property type="match status" value="1"/>
</dbReference>
<evidence type="ECO:0000313" key="6">
    <source>
        <dbReference type="EMBL" id="GHA73789.1"/>
    </source>
</evidence>
<dbReference type="Gene3D" id="1.10.730.10">
    <property type="entry name" value="Isoleucyl-tRNA Synthetase, Domain 1"/>
    <property type="match status" value="1"/>
</dbReference>
<keyword evidence="7" id="KW-1185">Reference proteome</keyword>
<keyword evidence="2" id="KW-0547">Nucleotide-binding</keyword>
<sequence length="333" mass="34728">MTPADLSLTVRRAVRRAVDDGALRVDVPPRVKVEKARPGGVGEYASSVALSLARPAGRPALDVASVLKERLDGADGILAVDITGPGFLNFTLRRTDTAALLREIAAAGTAYGRGGALAGRTVRFAPAREARAAVVTDCLVGLLRGQGADAGTAPGGERLHVHPGAYEPDRLGTDAARWRLLRPAPHDRPPDGDALLVRHERNGLFRVRYAHSRARRLLVNGADLGVLPDALSDAAADVPADAAADTTAAALTALLREYPGVLLSAARFRAPDRVARHVEAVADALLDFQHAVLPRGDEKPSAAHRARLALAEAAGTVLAGGLSVLGISAPDRI</sequence>
<reference evidence="6" key="2">
    <citation type="submission" date="2020-09" db="EMBL/GenBank/DDBJ databases">
        <authorList>
            <person name="Sun Q."/>
            <person name="Ohkuma M."/>
        </authorList>
    </citation>
    <scope>NUCLEOTIDE SEQUENCE</scope>
    <source>
        <strain evidence="6">JCM 4518</strain>
    </source>
</reference>
<name>A0A918W5D9_9ACTN</name>
<dbReference type="InterPro" id="IPR009080">
    <property type="entry name" value="tRNAsynth_Ia_anticodon-bd"/>
</dbReference>
<dbReference type="EMBL" id="BMUL01000003">
    <property type="protein sequence ID" value="GHA73789.1"/>
    <property type="molecule type" value="Genomic_DNA"/>
</dbReference>